<gene>
    <name evidence="5" type="primary">fucA_1</name>
    <name evidence="5" type="ORF">SV7mr_22520</name>
</gene>
<evidence type="ECO:0000313" key="5">
    <source>
        <dbReference type="EMBL" id="QDT59743.1"/>
    </source>
</evidence>
<dbReference type="Proteomes" id="UP000315003">
    <property type="component" value="Chromosome"/>
</dbReference>
<feature type="domain" description="Class II aldolase/adducin N-terminal" evidence="4">
    <location>
        <begin position="74"/>
        <end position="250"/>
    </location>
</feature>
<dbReference type="SUPFAM" id="SSF53639">
    <property type="entry name" value="AraD/HMP-PK domain-like"/>
    <property type="match status" value="2"/>
</dbReference>
<organism evidence="5 6">
    <name type="scientific">Stieleria bergensis</name>
    <dbReference type="NCBI Taxonomy" id="2528025"/>
    <lineage>
        <taxon>Bacteria</taxon>
        <taxon>Pseudomonadati</taxon>
        <taxon>Planctomycetota</taxon>
        <taxon>Planctomycetia</taxon>
        <taxon>Pirellulales</taxon>
        <taxon>Pirellulaceae</taxon>
        <taxon>Stieleria</taxon>
    </lineage>
</organism>
<protein>
    <submittedName>
        <fullName evidence="5">L-fuculose phosphate aldolase</fullName>
        <ecNumber evidence="5">4.1.2.17</ecNumber>
    </submittedName>
</protein>
<keyword evidence="1" id="KW-0479">Metal-binding</keyword>
<reference evidence="5 6" key="1">
    <citation type="submission" date="2019-02" db="EMBL/GenBank/DDBJ databases">
        <title>Deep-cultivation of Planctomycetes and their phenomic and genomic characterization uncovers novel biology.</title>
        <authorList>
            <person name="Wiegand S."/>
            <person name="Jogler M."/>
            <person name="Boedeker C."/>
            <person name="Pinto D."/>
            <person name="Vollmers J."/>
            <person name="Rivas-Marin E."/>
            <person name="Kohn T."/>
            <person name="Peeters S.H."/>
            <person name="Heuer A."/>
            <person name="Rast P."/>
            <person name="Oberbeckmann S."/>
            <person name="Bunk B."/>
            <person name="Jeske O."/>
            <person name="Meyerdierks A."/>
            <person name="Storesund J.E."/>
            <person name="Kallscheuer N."/>
            <person name="Luecker S."/>
            <person name="Lage O.M."/>
            <person name="Pohl T."/>
            <person name="Merkel B.J."/>
            <person name="Hornburger P."/>
            <person name="Mueller R.-W."/>
            <person name="Bruemmer F."/>
            <person name="Labrenz M."/>
            <person name="Spormann A.M."/>
            <person name="Op den Camp H."/>
            <person name="Overmann J."/>
            <person name="Amann R."/>
            <person name="Jetten M.S.M."/>
            <person name="Mascher T."/>
            <person name="Medema M.H."/>
            <person name="Devos D.P."/>
            <person name="Kaster A.-K."/>
            <person name="Ovreas L."/>
            <person name="Rohde M."/>
            <person name="Galperin M.Y."/>
            <person name="Jogler C."/>
        </authorList>
    </citation>
    <scope>NUCLEOTIDE SEQUENCE [LARGE SCALE GENOMIC DNA]</scope>
    <source>
        <strain evidence="5 6">SV_7m_r</strain>
    </source>
</reference>
<dbReference type="InterPro" id="IPR036409">
    <property type="entry name" value="Aldolase_II/adducin_N_sf"/>
</dbReference>
<dbReference type="EC" id="4.1.2.17" evidence="5"/>
<keyword evidence="2 5" id="KW-0456">Lyase</keyword>
<proteinExistence type="predicted"/>
<evidence type="ECO:0000256" key="1">
    <source>
        <dbReference type="ARBA" id="ARBA00022723"/>
    </source>
</evidence>
<evidence type="ECO:0000256" key="3">
    <source>
        <dbReference type="SAM" id="MobiDB-lite"/>
    </source>
</evidence>
<dbReference type="GO" id="GO:0005829">
    <property type="term" value="C:cytosol"/>
    <property type="evidence" value="ECO:0007669"/>
    <property type="project" value="TreeGrafter"/>
</dbReference>
<feature type="region of interest" description="Disordered" evidence="3">
    <location>
        <begin position="1"/>
        <end position="25"/>
    </location>
</feature>
<dbReference type="PANTHER" id="PTHR22789">
    <property type="entry name" value="FUCULOSE PHOSPHATE ALDOLASE"/>
    <property type="match status" value="1"/>
</dbReference>
<dbReference type="InterPro" id="IPR050197">
    <property type="entry name" value="Aldolase_class_II_sugar_metab"/>
</dbReference>
<sequence>MSLSPTSTGDQDRAMECFPSPGTTGSNADVRKLRFGIEPGSQRCVEMLDCDDPIPDRSAFIDMNHKRNTLHSRDEIMQTMDRIYRYRMTTTSGGNLSIRDSSRDIWISPARVDKGNLTRGDIVCVHPDGTTDGLHPASSEFPFHKAIYDARPDIQAIVHAHPVALVAFSICRQSPDTRLFHQAHSVCGKVGFAPYACPGSDALGASIANSFSEGCDSVILENHGVVVGATDLARAFERFEAFEFAGKTLIKANQIGEVRLLSDEQLAQAANRGVDFVSYQPTAASANELERRKQLCDFLRRGCRQRLLISTEGSFSARVSDDSFLITPTQQDRERLHADDLVLVQGENRESQKLASRAARAHQAIYDKHPHVQSIVFAHPVNATAFSVTDTALNVRTIPESYVFLRDVQRVPYGVQYRDDGSIADYVSSANPAAILQNDGVLVTGSTVLDVFDRLEVLESTAEAVINAGAIGEVSAMSNDVIDELCDHFDLH</sequence>
<keyword evidence="6" id="KW-1185">Reference proteome</keyword>
<dbReference type="GO" id="GO:0019323">
    <property type="term" value="P:pentose catabolic process"/>
    <property type="evidence" value="ECO:0007669"/>
    <property type="project" value="TreeGrafter"/>
</dbReference>
<dbReference type="Pfam" id="PF00596">
    <property type="entry name" value="Aldolase_II"/>
    <property type="match status" value="2"/>
</dbReference>
<dbReference type="PANTHER" id="PTHR22789:SF0">
    <property type="entry name" value="3-OXO-TETRONATE 4-PHOSPHATE DECARBOXYLASE-RELATED"/>
    <property type="match status" value="1"/>
</dbReference>
<accession>A0A517SUG7</accession>
<dbReference type="AlphaFoldDB" id="A0A517SUG7"/>
<dbReference type="SMART" id="SM01007">
    <property type="entry name" value="Aldolase_II"/>
    <property type="match status" value="2"/>
</dbReference>
<dbReference type="EMBL" id="CP036272">
    <property type="protein sequence ID" value="QDT59743.1"/>
    <property type="molecule type" value="Genomic_DNA"/>
</dbReference>
<dbReference type="GO" id="GO:0046872">
    <property type="term" value="F:metal ion binding"/>
    <property type="evidence" value="ECO:0007669"/>
    <property type="project" value="UniProtKB-KW"/>
</dbReference>
<feature type="domain" description="Class II aldolase/adducin N-terminal" evidence="4">
    <location>
        <begin position="293"/>
        <end position="466"/>
    </location>
</feature>
<evidence type="ECO:0000259" key="4">
    <source>
        <dbReference type="SMART" id="SM01007"/>
    </source>
</evidence>
<name>A0A517SUG7_9BACT</name>
<evidence type="ECO:0000313" key="6">
    <source>
        <dbReference type="Proteomes" id="UP000315003"/>
    </source>
</evidence>
<dbReference type="GO" id="GO:0008738">
    <property type="term" value="F:L-fuculose-phosphate aldolase activity"/>
    <property type="evidence" value="ECO:0007669"/>
    <property type="project" value="UniProtKB-EC"/>
</dbReference>
<dbReference type="InterPro" id="IPR001303">
    <property type="entry name" value="Aldolase_II/adducin_N"/>
</dbReference>
<evidence type="ECO:0000256" key="2">
    <source>
        <dbReference type="ARBA" id="ARBA00023239"/>
    </source>
</evidence>
<dbReference type="Gene3D" id="3.40.225.10">
    <property type="entry name" value="Class II aldolase/adducin N-terminal domain"/>
    <property type="match status" value="2"/>
</dbReference>